<keyword evidence="1" id="KW-0680">Restriction system</keyword>
<name>X0YGK1_9ZZZZ</name>
<protein>
    <recommendedName>
        <fullName evidence="2">Restriction endonuclease type I HsdR second RecA-like helicase domain-containing protein</fullName>
    </recommendedName>
</protein>
<dbReference type="CDD" id="cd18800">
    <property type="entry name" value="SF2_C_EcoR124I-like"/>
    <property type="match status" value="1"/>
</dbReference>
<feature type="domain" description="Restriction endonuclease type I HsdR second RecA-like helicase" evidence="2">
    <location>
        <begin position="1"/>
        <end position="51"/>
    </location>
</feature>
<reference evidence="3" key="1">
    <citation type="journal article" date="2014" name="Front. Microbiol.">
        <title>High frequency of phylogenetically diverse reductive dehalogenase-homologous genes in deep subseafloor sedimentary metagenomes.</title>
        <authorList>
            <person name="Kawai M."/>
            <person name="Futagami T."/>
            <person name="Toyoda A."/>
            <person name="Takaki Y."/>
            <person name="Nishi S."/>
            <person name="Hori S."/>
            <person name="Arai W."/>
            <person name="Tsubouchi T."/>
            <person name="Morono Y."/>
            <person name="Uchiyama I."/>
            <person name="Ito T."/>
            <person name="Fujiyama A."/>
            <person name="Inagaki F."/>
            <person name="Takami H."/>
        </authorList>
    </citation>
    <scope>NUCLEOTIDE SEQUENCE</scope>
    <source>
        <strain evidence="3">Expedition CK06-06</strain>
    </source>
</reference>
<dbReference type="Pfam" id="PF22679">
    <property type="entry name" value="T1R_D3-like"/>
    <property type="match status" value="1"/>
</dbReference>
<dbReference type="PANTHER" id="PTHR30195:SF15">
    <property type="entry name" value="TYPE I RESTRICTION ENZYME HINDI ENDONUCLEASE SUBUNIT"/>
    <property type="match status" value="1"/>
</dbReference>
<dbReference type="InterPro" id="IPR055180">
    <property type="entry name" value="HsdR_RecA-like_helicase_dom_2"/>
</dbReference>
<comment type="caution">
    <text evidence="3">The sequence shown here is derived from an EMBL/GenBank/DDBJ whole genome shotgun (WGS) entry which is preliminary data.</text>
</comment>
<dbReference type="Gene3D" id="3.40.50.300">
    <property type="entry name" value="P-loop containing nucleotide triphosphate hydrolases"/>
    <property type="match status" value="1"/>
</dbReference>
<proteinExistence type="predicted"/>
<dbReference type="EMBL" id="BARS01057004">
    <property type="protein sequence ID" value="GAG47758.1"/>
    <property type="molecule type" value="Genomic_DNA"/>
</dbReference>
<evidence type="ECO:0000259" key="2">
    <source>
        <dbReference type="Pfam" id="PF22679"/>
    </source>
</evidence>
<dbReference type="InterPro" id="IPR027417">
    <property type="entry name" value="P-loop_NTPase"/>
</dbReference>
<dbReference type="AlphaFoldDB" id="X0YGK1"/>
<organism evidence="3">
    <name type="scientific">marine sediment metagenome</name>
    <dbReference type="NCBI Taxonomy" id="412755"/>
    <lineage>
        <taxon>unclassified sequences</taxon>
        <taxon>metagenomes</taxon>
        <taxon>ecological metagenomes</taxon>
    </lineage>
</organism>
<feature type="non-terminal residue" evidence="3">
    <location>
        <position position="155"/>
    </location>
</feature>
<feature type="non-terminal residue" evidence="3">
    <location>
        <position position="1"/>
    </location>
</feature>
<dbReference type="GO" id="GO:0009307">
    <property type="term" value="P:DNA restriction-modification system"/>
    <property type="evidence" value="ECO:0007669"/>
    <property type="project" value="UniProtKB-KW"/>
</dbReference>
<gene>
    <name evidence="3" type="ORF">S01H1_83750</name>
</gene>
<accession>X0YGK1</accession>
<evidence type="ECO:0000313" key="3">
    <source>
        <dbReference type="EMBL" id="GAG47758.1"/>
    </source>
</evidence>
<dbReference type="PANTHER" id="PTHR30195">
    <property type="entry name" value="TYPE I SITE-SPECIFIC DEOXYRIBONUCLEASE PROTEIN SUBUNIT M AND R"/>
    <property type="match status" value="1"/>
</dbReference>
<sequence length="155" mass="18077">IVTQKLLTGYDAPVLYAMYLDKPLKDHTLLQAIARVNRPHPDKESGLVLDYIGIFEDLQRALSFDSKTVRKALTNLDEVRRQFWELLEGIEATLSPIDLSHPGDRVQRIIEFFFEPETREEFIKSFKMLQTAYEILSPDPFLRDYIDRYSLIGQV</sequence>
<dbReference type="InterPro" id="IPR051268">
    <property type="entry name" value="Type-I_R_enzyme_R_subunit"/>
</dbReference>
<evidence type="ECO:0000256" key="1">
    <source>
        <dbReference type="ARBA" id="ARBA00022747"/>
    </source>
</evidence>